<feature type="compositionally biased region" description="Basic and acidic residues" evidence="1">
    <location>
        <begin position="253"/>
        <end position="283"/>
    </location>
</feature>
<dbReference type="OrthoDB" id="2431475at2759"/>
<dbReference type="HOGENOM" id="CLU_038073_0_0_1"/>
<dbReference type="PANTHER" id="PTHR40132:SF1">
    <property type="entry name" value="PRE-MRNA-SPLICING FACTOR 38B"/>
    <property type="match status" value="1"/>
</dbReference>
<sequence>MSRSRNGGITDADYNDDDYVAQLLAKDARDCSRRYSALGVYGPSKRSTNGAPKPNTRFLKHILRETDSHNENLKRKEEEEARQRMRTLLGERSKPSRSSRSDGRDDREHKRRRVESPERQDQNGVRHHHRDRAGKSRIRKGEKEYRYSNGDDDGISRARKRRHREDRSDTEDTARESGQSRHGRKGERGHHRRHQRVQEFSKYEYDHAAKDRSGDSIPSRSSSDRRVHDRHGRSRSRSKSPYRTHRQRRRSRNREEKIGKHKHMEDKSDNLRADTHTTVDKKPPPLPPQRCAEDARSRYMSPNDRSSPYSDDSDPLSDIIGPAPPTAFADNSQPIQSRGRGAYRTTNSSNIDAHFSSNYDPALDVHTEDDNAANDDHPGHIRPVPGLLNPKEADKHANDDWDMALEALRDREIWKRKGAERLREAGFDDRVVEKWEANKSFAGLGSNDHKEIESVKWAKKGEGREWDRGKFVDENGHISVKAPW</sequence>
<feature type="compositionally biased region" description="Basic residues" evidence="1">
    <location>
        <begin position="228"/>
        <end position="252"/>
    </location>
</feature>
<feature type="region of interest" description="Disordered" evidence="1">
    <location>
        <begin position="64"/>
        <end position="373"/>
    </location>
</feature>
<gene>
    <name evidence="2" type="ORF">H103_07045</name>
</gene>
<evidence type="ECO:0008006" key="3">
    <source>
        <dbReference type="Google" id="ProtNLM"/>
    </source>
</evidence>
<dbReference type="EMBL" id="KK207902">
    <property type="protein sequence ID" value="EZF49471.1"/>
    <property type="molecule type" value="Genomic_DNA"/>
</dbReference>
<feature type="compositionally biased region" description="Basic and acidic residues" evidence="1">
    <location>
        <begin position="64"/>
        <end position="121"/>
    </location>
</feature>
<feature type="compositionally biased region" description="Basic residues" evidence="1">
    <location>
        <begin position="181"/>
        <end position="195"/>
    </location>
</feature>
<organism evidence="2">
    <name type="scientific">Trichophyton rubrum CBS 288.86</name>
    <dbReference type="NCBI Taxonomy" id="1215330"/>
    <lineage>
        <taxon>Eukaryota</taxon>
        <taxon>Fungi</taxon>
        <taxon>Dikarya</taxon>
        <taxon>Ascomycota</taxon>
        <taxon>Pezizomycotina</taxon>
        <taxon>Eurotiomycetes</taxon>
        <taxon>Eurotiomycetidae</taxon>
        <taxon>Onygenales</taxon>
        <taxon>Arthrodermataceae</taxon>
        <taxon>Trichophyton</taxon>
    </lineage>
</organism>
<reference evidence="2" key="1">
    <citation type="submission" date="2014-02" db="EMBL/GenBank/DDBJ databases">
        <title>The Genome Sequence of Trichophyton rubrum (morphotype fischeri) CBS 288.86.</title>
        <authorList>
            <consortium name="The Broad Institute Genomics Platform"/>
            <person name="Cuomo C.A."/>
            <person name="White T.C."/>
            <person name="Graser Y."/>
            <person name="Martinez-Rossi N."/>
            <person name="Heitman J."/>
            <person name="Young S.K."/>
            <person name="Zeng Q."/>
            <person name="Gargeya S."/>
            <person name="Abouelleil A."/>
            <person name="Alvarado L."/>
            <person name="Chapman S.B."/>
            <person name="Gainer-Dewar J."/>
            <person name="Goldberg J."/>
            <person name="Griggs A."/>
            <person name="Gujja S."/>
            <person name="Hansen M."/>
            <person name="Howarth C."/>
            <person name="Imamovic A."/>
            <person name="Larimer J."/>
            <person name="Martinez D."/>
            <person name="Murphy C."/>
            <person name="Pearson M.D."/>
            <person name="Persinoti G."/>
            <person name="Poon T."/>
            <person name="Priest M."/>
            <person name="Roberts A.D."/>
            <person name="Saif S."/>
            <person name="Shea T.D."/>
            <person name="Sykes S.N."/>
            <person name="Wortman J."/>
            <person name="Nusbaum C."/>
            <person name="Birren B."/>
        </authorList>
    </citation>
    <scope>NUCLEOTIDE SEQUENCE [LARGE SCALE GENOMIC DNA]</scope>
    <source>
        <strain evidence="2">CBS 288.86</strain>
    </source>
</reference>
<dbReference type="Proteomes" id="UP000023758">
    <property type="component" value="Unassembled WGS sequence"/>
</dbReference>
<dbReference type="PANTHER" id="PTHR40132">
    <property type="entry name" value="PRE-MRNA-SPLICING FACTOR 38B"/>
    <property type="match status" value="1"/>
</dbReference>
<evidence type="ECO:0000256" key="1">
    <source>
        <dbReference type="SAM" id="MobiDB-lite"/>
    </source>
</evidence>
<accession>A0A022VTU6</accession>
<proteinExistence type="predicted"/>
<feature type="compositionally biased region" description="Basic residues" evidence="1">
    <location>
        <begin position="125"/>
        <end position="138"/>
    </location>
</feature>
<feature type="compositionally biased region" description="Low complexity" evidence="1">
    <location>
        <begin position="301"/>
        <end position="310"/>
    </location>
</feature>
<feature type="compositionally biased region" description="Basic and acidic residues" evidence="1">
    <location>
        <begin position="165"/>
        <end position="179"/>
    </location>
</feature>
<protein>
    <recommendedName>
        <fullName evidence="3">Pre-mRNA-splicing factor 38B</fullName>
    </recommendedName>
</protein>
<evidence type="ECO:0000313" key="2">
    <source>
        <dbReference type="EMBL" id="EZF49471.1"/>
    </source>
</evidence>
<dbReference type="AlphaFoldDB" id="A0A022VTU6"/>
<feature type="compositionally biased region" description="Basic and acidic residues" evidence="1">
    <location>
        <begin position="363"/>
        <end position="373"/>
    </location>
</feature>
<feature type="compositionally biased region" description="Polar residues" evidence="1">
    <location>
        <begin position="344"/>
        <end position="359"/>
    </location>
</feature>
<name>A0A022VTU6_TRIRU</name>
<feature type="compositionally biased region" description="Basic and acidic residues" evidence="1">
    <location>
        <begin position="196"/>
        <end position="214"/>
    </location>
</feature>